<dbReference type="GO" id="GO:0009279">
    <property type="term" value="C:cell outer membrane"/>
    <property type="evidence" value="ECO:0007669"/>
    <property type="project" value="UniProtKB-SubCell"/>
</dbReference>
<evidence type="ECO:0000256" key="4">
    <source>
        <dbReference type="ARBA" id="ARBA00022692"/>
    </source>
</evidence>
<evidence type="ECO:0000256" key="2">
    <source>
        <dbReference type="ARBA" id="ARBA00008163"/>
    </source>
</evidence>
<keyword evidence="6" id="KW-0472">Membrane</keyword>
<evidence type="ECO:0000256" key="7">
    <source>
        <dbReference type="ARBA" id="ARBA00023237"/>
    </source>
</evidence>
<name>A0A9D2RH35_9BACT</name>
<evidence type="ECO:0000256" key="6">
    <source>
        <dbReference type="ARBA" id="ARBA00023136"/>
    </source>
</evidence>
<keyword evidence="5 8" id="KW-0732">Signal</keyword>
<dbReference type="GO" id="GO:0015483">
    <property type="term" value="F:long-chain fatty acid transporting porin activity"/>
    <property type="evidence" value="ECO:0007669"/>
    <property type="project" value="TreeGrafter"/>
</dbReference>
<dbReference type="PANTHER" id="PTHR35093:SF8">
    <property type="entry name" value="OUTER MEMBRANE PROTEIN NMB0088-RELATED"/>
    <property type="match status" value="1"/>
</dbReference>
<evidence type="ECO:0000313" key="10">
    <source>
        <dbReference type="Proteomes" id="UP000824259"/>
    </source>
</evidence>
<evidence type="ECO:0000256" key="5">
    <source>
        <dbReference type="ARBA" id="ARBA00022729"/>
    </source>
</evidence>
<dbReference type="SUPFAM" id="SSF56935">
    <property type="entry name" value="Porins"/>
    <property type="match status" value="1"/>
</dbReference>
<accession>A0A9D2RH35</accession>
<comment type="subcellular location">
    <subcellularLocation>
        <location evidence="1">Cell outer membrane</location>
        <topology evidence="1">Multi-pass membrane protein</topology>
    </subcellularLocation>
</comment>
<dbReference type="Pfam" id="PF03349">
    <property type="entry name" value="Toluene_X"/>
    <property type="match status" value="1"/>
</dbReference>
<dbReference type="EMBL" id="DWYR01000012">
    <property type="protein sequence ID" value="HJA98851.1"/>
    <property type="molecule type" value="Genomic_DNA"/>
</dbReference>
<dbReference type="AlphaFoldDB" id="A0A9D2RH35"/>
<comment type="caution">
    <text evidence="9">The sequence shown here is derived from an EMBL/GenBank/DDBJ whole genome shotgun (WGS) entry which is preliminary data.</text>
</comment>
<evidence type="ECO:0000313" key="9">
    <source>
        <dbReference type="EMBL" id="HJA98851.1"/>
    </source>
</evidence>
<reference evidence="9" key="1">
    <citation type="journal article" date="2021" name="PeerJ">
        <title>Extensive microbial diversity within the chicken gut microbiome revealed by metagenomics and culture.</title>
        <authorList>
            <person name="Gilroy R."/>
            <person name="Ravi A."/>
            <person name="Getino M."/>
            <person name="Pursley I."/>
            <person name="Horton D.L."/>
            <person name="Alikhan N.F."/>
            <person name="Baker D."/>
            <person name="Gharbi K."/>
            <person name="Hall N."/>
            <person name="Watson M."/>
            <person name="Adriaenssens E.M."/>
            <person name="Foster-Nyarko E."/>
            <person name="Jarju S."/>
            <person name="Secka A."/>
            <person name="Antonio M."/>
            <person name="Oren A."/>
            <person name="Chaudhuri R.R."/>
            <person name="La Ragione R."/>
            <person name="Hildebrand F."/>
            <person name="Pallen M.J."/>
        </authorList>
    </citation>
    <scope>NUCLEOTIDE SEQUENCE</scope>
    <source>
        <strain evidence="9">CHK169-11906</strain>
    </source>
</reference>
<comment type="similarity">
    <text evidence="2">Belongs to the OmpP1/FadL family.</text>
</comment>
<keyword evidence="4" id="KW-0812">Transmembrane</keyword>
<sequence length="494" mass="54060">MKKLILLCSALLATVAVRAEGYQVNTLSAKQLGMGHVGTGMKLNSESIYFNPAGTAFQKEKFTFSIGMTGILSNVTYLSNNDYLGDPLIEAKSDNKISTPLYAYLNYKPTENLAIGLGFYTPYGSSMNWGDNWAGAHLIQSINLKAYTFQPTVSYKLWDRLSIGVGVTVTWGSFDLSRSMFPVGATTNNTIAAMLTAAGYAEYAPIFSQAGDRALVGAKLNGDAQVAFGANVGIMWDINKHWTVGFSYRSKMMMKVKEGAARLNYASPEIGEILRATGMIPDLSTAVVATELPLPTNLTWGVSFRPTHRWEFAVDVQYVLWSAYRELSVSITDPVTHESVYDLPNSIKNYKNTVAVRIGGQYHINKYLTGRMGMYVDESPVRSDFLNPETPSMTKISYTAGLTINPCKNFSIDLAYGYITSADPERTGSTPYYNTLTYKAVYAQTYGQLIAGGMGTEQAAAQAHTTADREATESFSGNYSVSAHTFAIGFNLKF</sequence>
<gene>
    <name evidence="9" type="ORF">H9779_04525</name>
</gene>
<dbReference type="PANTHER" id="PTHR35093">
    <property type="entry name" value="OUTER MEMBRANE PROTEIN NMB0088-RELATED"/>
    <property type="match status" value="1"/>
</dbReference>
<evidence type="ECO:0000256" key="3">
    <source>
        <dbReference type="ARBA" id="ARBA00022452"/>
    </source>
</evidence>
<proteinExistence type="inferred from homology"/>
<organism evidence="9 10">
    <name type="scientific">Candidatus Alistipes avicola</name>
    <dbReference type="NCBI Taxonomy" id="2838432"/>
    <lineage>
        <taxon>Bacteria</taxon>
        <taxon>Pseudomonadati</taxon>
        <taxon>Bacteroidota</taxon>
        <taxon>Bacteroidia</taxon>
        <taxon>Bacteroidales</taxon>
        <taxon>Rikenellaceae</taxon>
        <taxon>Alistipes</taxon>
    </lineage>
</organism>
<reference evidence="9" key="2">
    <citation type="submission" date="2021-04" db="EMBL/GenBank/DDBJ databases">
        <authorList>
            <person name="Gilroy R."/>
        </authorList>
    </citation>
    <scope>NUCLEOTIDE SEQUENCE</scope>
    <source>
        <strain evidence="9">CHK169-11906</strain>
    </source>
</reference>
<feature type="signal peptide" evidence="8">
    <location>
        <begin position="1"/>
        <end position="19"/>
    </location>
</feature>
<keyword evidence="3" id="KW-1134">Transmembrane beta strand</keyword>
<keyword evidence="7" id="KW-0998">Cell outer membrane</keyword>
<evidence type="ECO:0000256" key="1">
    <source>
        <dbReference type="ARBA" id="ARBA00004571"/>
    </source>
</evidence>
<dbReference type="Gene3D" id="2.40.160.60">
    <property type="entry name" value="Outer membrane protein transport protein (OMPP1/FadL/TodX)"/>
    <property type="match status" value="1"/>
</dbReference>
<dbReference type="InterPro" id="IPR005017">
    <property type="entry name" value="OMPP1/FadL/TodX"/>
</dbReference>
<dbReference type="Proteomes" id="UP000824259">
    <property type="component" value="Unassembled WGS sequence"/>
</dbReference>
<evidence type="ECO:0000256" key="8">
    <source>
        <dbReference type="SAM" id="SignalP"/>
    </source>
</evidence>
<protein>
    <submittedName>
        <fullName evidence="9">Outer membrane protein transport protein</fullName>
    </submittedName>
</protein>
<feature type="chain" id="PRO_5039655631" evidence="8">
    <location>
        <begin position="20"/>
        <end position="494"/>
    </location>
</feature>